<feature type="transmembrane region" description="Helical" evidence="7">
    <location>
        <begin position="484"/>
        <end position="508"/>
    </location>
</feature>
<name>R4UHI5_9MOLU</name>
<evidence type="ECO:0000256" key="4">
    <source>
        <dbReference type="ARBA" id="ARBA00022989"/>
    </source>
</evidence>
<evidence type="ECO:0000259" key="8">
    <source>
        <dbReference type="Pfam" id="PF02687"/>
    </source>
</evidence>
<evidence type="ECO:0000256" key="6">
    <source>
        <dbReference type="ARBA" id="ARBA00038076"/>
    </source>
</evidence>
<evidence type="ECO:0000313" key="10">
    <source>
        <dbReference type="Proteomes" id="UP000013963"/>
    </source>
</evidence>
<keyword evidence="4 7" id="KW-1133">Transmembrane helix</keyword>
<feature type="transmembrane region" description="Helical" evidence="7">
    <location>
        <begin position="564"/>
        <end position="588"/>
    </location>
</feature>
<dbReference type="PATRIC" id="fig|1276229.3.peg.19"/>
<dbReference type="GO" id="GO:0005886">
    <property type="term" value="C:plasma membrane"/>
    <property type="evidence" value="ECO:0007669"/>
    <property type="project" value="UniProtKB-SubCell"/>
</dbReference>
<dbReference type="InterPro" id="IPR050250">
    <property type="entry name" value="Macrolide_Exporter_MacB"/>
</dbReference>
<accession>R4UHI5</accession>
<dbReference type="HOGENOM" id="CLU_269996_0_0_14"/>
<keyword evidence="2" id="KW-1003">Cell membrane</keyword>
<feature type="transmembrane region" description="Helical" evidence="7">
    <location>
        <begin position="20"/>
        <end position="41"/>
    </location>
</feature>
<comment type="similarity">
    <text evidence="6">Belongs to the ABC-4 integral membrane protein family.</text>
</comment>
<dbReference type="STRING" id="1276229.SSYRP_v1c00190"/>
<evidence type="ECO:0000256" key="2">
    <source>
        <dbReference type="ARBA" id="ARBA00022475"/>
    </source>
</evidence>
<feature type="domain" description="ABC3 transporter permease C-terminal" evidence="8">
    <location>
        <begin position="398"/>
        <end position="506"/>
    </location>
</feature>
<dbReference type="PANTHER" id="PTHR30572:SF4">
    <property type="entry name" value="ABC TRANSPORTER PERMEASE YTRF"/>
    <property type="match status" value="1"/>
</dbReference>
<feature type="transmembrane region" description="Helical" evidence="7">
    <location>
        <begin position="988"/>
        <end position="1011"/>
    </location>
</feature>
<keyword evidence="10" id="KW-1185">Reference proteome</keyword>
<evidence type="ECO:0000256" key="7">
    <source>
        <dbReference type="SAM" id="Phobius"/>
    </source>
</evidence>
<reference evidence="9 10" key="1">
    <citation type="journal article" date="2013" name="Genome Biol. Evol.">
        <title>Complete genomes of two dipteran-associated spiroplasmas provided insights into the origin, dynamics, and impacts of viral invasion in spiroplasma.</title>
        <authorList>
            <person name="Ku C."/>
            <person name="Lo W.S."/>
            <person name="Chen L.L."/>
            <person name="Kuo C.H."/>
        </authorList>
    </citation>
    <scope>NUCLEOTIDE SEQUENCE [LARGE SCALE GENOMIC DNA]</scope>
    <source>
        <strain evidence="9">EA-1</strain>
    </source>
</reference>
<keyword evidence="3 7" id="KW-0812">Transmembrane</keyword>
<evidence type="ECO:0000256" key="1">
    <source>
        <dbReference type="ARBA" id="ARBA00004651"/>
    </source>
</evidence>
<evidence type="ECO:0000256" key="5">
    <source>
        <dbReference type="ARBA" id="ARBA00023136"/>
    </source>
</evidence>
<gene>
    <name evidence="9" type="ORF">SSYRP_v1c00190</name>
</gene>
<dbReference type="InterPro" id="IPR003838">
    <property type="entry name" value="ABC3_permease_C"/>
</dbReference>
<feature type="domain" description="ABC3 transporter permease C-terminal" evidence="8">
    <location>
        <begin position="991"/>
        <end position="1105"/>
    </location>
</feature>
<dbReference type="Pfam" id="PF02687">
    <property type="entry name" value="FtsX"/>
    <property type="match status" value="2"/>
</dbReference>
<dbReference type="KEGG" id="ssyr:SSYRP_v1c00190"/>
<feature type="transmembrane region" description="Helical" evidence="7">
    <location>
        <begin position="393"/>
        <end position="415"/>
    </location>
</feature>
<proteinExistence type="inferred from homology"/>
<evidence type="ECO:0000256" key="3">
    <source>
        <dbReference type="ARBA" id="ARBA00022692"/>
    </source>
</evidence>
<feature type="transmembrane region" description="Helical" evidence="7">
    <location>
        <begin position="1079"/>
        <end position="1100"/>
    </location>
</feature>
<dbReference type="GO" id="GO:0022857">
    <property type="term" value="F:transmembrane transporter activity"/>
    <property type="evidence" value="ECO:0007669"/>
    <property type="project" value="TreeGrafter"/>
</dbReference>
<comment type="subcellular location">
    <subcellularLocation>
        <location evidence="1">Cell membrane</location>
        <topology evidence="1">Multi-pass membrane protein</topology>
    </subcellularLocation>
</comment>
<evidence type="ECO:0000313" key="9">
    <source>
        <dbReference type="EMBL" id="AGM25615.1"/>
    </source>
</evidence>
<dbReference type="PANTHER" id="PTHR30572">
    <property type="entry name" value="MEMBRANE COMPONENT OF TRANSPORTER-RELATED"/>
    <property type="match status" value="1"/>
</dbReference>
<dbReference type="eggNOG" id="COG0577">
    <property type="taxonomic scope" value="Bacteria"/>
</dbReference>
<dbReference type="EMBL" id="CP005078">
    <property type="protein sequence ID" value="AGM25615.1"/>
    <property type="molecule type" value="Genomic_DNA"/>
</dbReference>
<keyword evidence="5 7" id="KW-0472">Membrane</keyword>
<sequence>MSKVFKSYLRTYLKQWIESLGLVLFITVLSLVVIGMIASPMQLSTKSNKILNQSNLWNYSLVSSPNKFDEEFAYDYFVDNSDQYYLNPILENSDQKGILTDEGYQALLKKDKDPKIIENKLAWGKDLKEVLNLYFNNKNSSTNIFNGTKNLTASEMLNSEYQSIIANYYNDASFYVNKNILDLQKDKFAFAVDLEFYYEGYQKQGDLTPSAYYYLTSKTEHINSQSKNWINNLVMVEGTNERDDNSLVISDKFARDNAINIDQKLDFYALGTLLPELKTATISGFGSKADTLSQSSYFSFTGDPKKYGAIFVNDSILEDLYNNVWLRNKPQNFVFGLNQKVKFLNNSSYSDFRNIFSKKTDSDFSIYKKNQNVLTPFSSIKSISTLNSMNITVTVYIILGAGLSLLAFIFISFVMKKEMNKTRRQIGIFKALGYRTSELSWIFTVKTLITILLGILLGYLFSIPLQIYMYGQFQGMVTFSYNQVYAGIGFMLVLFLVIPLLFTIASYISTFIYIKEPILSLVNNVGKSQKLIRQGLISRSLAKRGKGFTWRLQLAFTSRNKGKFALVIILFFFSSLMLILMLGATGVANSIIGGVFNTFNPNVDHIYTFNNFPKINGTDDKGKLTVSDEQYNTYQFEYKTYQRIDDITKENSSADLFHEGVLAASQTAEPIKGYLALLNTYKVKDQNTGLKQYIYLSDLKTIFSALQEAGPSGIQTGNDSFSGPVLMELAANAMMMSDQAQTVVSFNDLWYKPSTETMVYQIEGEITGNLENSGANLLGVFENDAIGGDYATGYNWTGVSQSAINQIFANQPNDTNTVNGLISYKLALNGNFKVGDQITIKSETQNKVPININIVGVIRNDTVTSNIYTGYNNLFTNIFAPGTLDPSQPEHNVYTGFYSQEKLYNGFIDLKDMATSISQLQFQGNNLSIIADDSKTIWEAITDQNSYVVTGTLMGMMTSQRKSDFSVFPIDVMKATINDVLEKQNNSMILFEVLVALVVLILLVVIVMVVIDEVSPIILTLKAIGYKNAKINFVVIGNYVFGIIIAFILAWLGSILIWQMVGVIVYKFFATPLNIPIDFTGPLIALAIVSVILFVSWILAMHSIKNRPVTQITE</sequence>
<feature type="transmembrane region" description="Helical" evidence="7">
    <location>
        <begin position="439"/>
        <end position="464"/>
    </location>
</feature>
<organism evidence="9 10">
    <name type="scientific">Spiroplasma syrphidicola EA-1</name>
    <dbReference type="NCBI Taxonomy" id="1276229"/>
    <lineage>
        <taxon>Bacteria</taxon>
        <taxon>Bacillati</taxon>
        <taxon>Mycoplasmatota</taxon>
        <taxon>Mollicutes</taxon>
        <taxon>Entomoplasmatales</taxon>
        <taxon>Spiroplasmataceae</taxon>
        <taxon>Spiroplasma</taxon>
    </lineage>
</organism>
<dbReference type="Proteomes" id="UP000013963">
    <property type="component" value="Chromosome"/>
</dbReference>
<dbReference type="RefSeq" id="WP_016340277.1">
    <property type="nucleotide sequence ID" value="NC_021284.1"/>
</dbReference>
<dbReference type="AlphaFoldDB" id="R4UHI5"/>
<feature type="transmembrane region" description="Helical" evidence="7">
    <location>
        <begin position="1031"/>
        <end position="1059"/>
    </location>
</feature>
<dbReference type="OrthoDB" id="391548at2"/>
<protein>
    <submittedName>
        <fullName evidence="9">ABC transporter permease</fullName>
    </submittedName>
</protein>